<proteinExistence type="predicted"/>
<dbReference type="GO" id="GO:0006564">
    <property type="term" value="P:L-serine biosynthetic process"/>
    <property type="evidence" value="ECO:0007669"/>
    <property type="project" value="TreeGrafter"/>
</dbReference>
<dbReference type="SUPFAM" id="SSF56784">
    <property type="entry name" value="HAD-like"/>
    <property type="match status" value="1"/>
</dbReference>
<dbReference type="RefSeq" id="WP_149839698.1">
    <property type="nucleotide sequence ID" value="NZ_VUOC01000004.1"/>
</dbReference>
<keyword evidence="1" id="KW-0378">Hydrolase</keyword>
<reference evidence="1 2" key="2">
    <citation type="submission" date="2019-09" db="EMBL/GenBank/DDBJ databases">
        <authorList>
            <person name="Jin C."/>
        </authorList>
    </citation>
    <scope>NUCLEOTIDE SEQUENCE [LARGE SCALE GENOMIC DNA]</scope>
    <source>
        <strain evidence="1 2">BN140078</strain>
    </source>
</reference>
<dbReference type="Proteomes" id="UP000324611">
    <property type="component" value="Unassembled WGS sequence"/>
</dbReference>
<protein>
    <submittedName>
        <fullName evidence="1">HAD-IB family hydrolase</fullName>
    </submittedName>
</protein>
<dbReference type="GO" id="GO:0036424">
    <property type="term" value="F:L-phosphoserine phosphatase activity"/>
    <property type="evidence" value="ECO:0007669"/>
    <property type="project" value="TreeGrafter"/>
</dbReference>
<dbReference type="PANTHER" id="PTHR43344">
    <property type="entry name" value="PHOSPHOSERINE PHOSPHATASE"/>
    <property type="match status" value="1"/>
</dbReference>
<dbReference type="InterPro" id="IPR036412">
    <property type="entry name" value="HAD-like_sf"/>
</dbReference>
<dbReference type="GO" id="GO:0000287">
    <property type="term" value="F:magnesium ion binding"/>
    <property type="evidence" value="ECO:0007669"/>
    <property type="project" value="TreeGrafter"/>
</dbReference>
<dbReference type="Gene3D" id="3.40.50.1000">
    <property type="entry name" value="HAD superfamily/HAD-like"/>
    <property type="match status" value="1"/>
</dbReference>
<comment type="caution">
    <text evidence="1">The sequence shown here is derived from an EMBL/GenBank/DDBJ whole genome shotgun (WGS) entry which is preliminary data.</text>
</comment>
<dbReference type="PANTHER" id="PTHR43344:SF14">
    <property type="entry name" value="HAD-IB FAMILY HYDROLASE"/>
    <property type="match status" value="1"/>
</dbReference>
<dbReference type="Gene3D" id="1.20.1440.100">
    <property type="entry name" value="SG protein - dephosphorylation function"/>
    <property type="match status" value="1"/>
</dbReference>
<dbReference type="InterPro" id="IPR050582">
    <property type="entry name" value="HAD-like_SerB"/>
</dbReference>
<dbReference type="NCBIfam" id="TIGR01488">
    <property type="entry name" value="HAD-SF-IB"/>
    <property type="match status" value="1"/>
</dbReference>
<accession>A0A5B2VIQ0</accession>
<gene>
    <name evidence="1" type="ORF">F0L74_20045</name>
</gene>
<dbReference type="Pfam" id="PF12710">
    <property type="entry name" value="HAD"/>
    <property type="match status" value="1"/>
</dbReference>
<evidence type="ECO:0000313" key="1">
    <source>
        <dbReference type="EMBL" id="KAA2238518.1"/>
    </source>
</evidence>
<dbReference type="GO" id="GO:0005737">
    <property type="term" value="C:cytoplasm"/>
    <property type="evidence" value="ECO:0007669"/>
    <property type="project" value="TreeGrafter"/>
</dbReference>
<keyword evidence="2" id="KW-1185">Reference proteome</keyword>
<dbReference type="NCBIfam" id="TIGR01490">
    <property type="entry name" value="HAD-SF-IB-hyp1"/>
    <property type="match status" value="1"/>
</dbReference>
<dbReference type="AlphaFoldDB" id="A0A5B2VIQ0"/>
<evidence type="ECO:0000313" key="2">
    <source>
        <dbReference type="Proteomes" id="UP000324611"/>
    </source>
</evidence>
<dbReference type="InterPro" id="IPR023214">
    <property type="entry name" value="HAD_sf"/>
</dbReference>
<sequence length="199" mass="22015">MASIAFFDFDGTITSRDTLFEIIQFQKGNAYFYTGMLLLSPALVLFKLKLISSHNMKQLVLRYFFKGTPVADFRKGCDDFCRQRLPGLLRSQALIAIKNHQAQGHQVAVVTASAQDWVAPWCAAIGISCIATQLEVKDEQLTGNILGLNCNGDEKVCRIKNEYDLAGFETIYAYGDSSGDKAMLSIAGVPQFKPFRAAL</sequence>
<reference evidence="1 2" key="1">
    <citation type="submission" date="2019-09" db="EMBL/GenBank/DDBJ databases">
        <title>Chitinophaga ginsengihumi sp. nov., isolated from soil of ginseng rhizosphere.</title>
        <authorList>
            <person name="Lee J."/>
        </authorList>
    </citation>
    <scope>NUCLEOTIDE SEQUENCE [LARGE SCALE GENOMIC DNA]</scope>
    <source>
        <strain evidence="1 2">BN140078</strain>
    </source>
</reference>
<dbReference type="InterPro" id="IPR006385">
    <property type="entry name" value="HAD_hydro_SerB1"/>
</dbReference>
<name>A0A5B2VIQ0_9BACT</name>
<dbReference type="EMBL" id="VUOC01000004">
    <property type="protein sequence ID" value="KAA2238518.1"/>
    <property type="molecule type" value="Genomic_DNA"/>
</dbReference>
<organism evidence="1 2">
    <name type="scientific">Chitinophaga agrisoli</name>
    <dbReference type="NCBI Taxonomy" id="2607653"/>
    <lineage>
        <taxon>Bacteria</taxon>
        <taxon>Pseudomonadati</taxon>
        <taxon>Bacteroidota</taxon>
        <taxon>Chitinophagia</taxon>
        <taxon>Chitinophagales</taxon>
        <taxon>Chitinophagaceae</taxon>
        <taxon>Chitinophaga</taxon>
    </lineage>
</organism>